<reference evidence="3" key="2">
    <citation type="submission" date="2016-02" db="EMBL/GenBank/DDBJ databases">
        <title>Genome sequencing of Aspergillus luchuensis NBRC 4314.</title>
        <authorList>
            <person name="Yamada O."/>
        </authorList>
    </citation>
    <scope>NUCLEOTIDE SEQUENCE [LARGE SCALE GENOMIC DNA]</scope>
    <source>
        <strain evidence="3">RIB 2604</strain>
    </source>
</reference>
<feature type="region of interest" description="Disordered" evidence="1">
    <location>
        <begin position="64"/>
        <end position="103"/>
    </location>
</feature>
<sequence>MHGANQSNGIQERKGGRQSKRSVRTDTKTGTRNDWIYAKAQSHQLKSGGGGNLKEERHYSVIEMGGRETQEFGGNWRRRFTSTRHEQQGRESQKFRRSGRDRRRWSRIREVDELIKHQQGGSRKNIPGLAMEKEWE</sequence>
<organism evidence="2 3">
    <name type="scientific">Aspergillus kawachii</name>
    <name type="common">White koji mold</name>
    <name type="synonym">Aspergillus awamori var. kawachi</name>
    <dbReference type="NCBI Taxonomy" id="1069201"/>
    <lineage>
        <taxon>Eukaryota</taxon>
        <taxon>Fungi</taxon>
        <taxon>Dikarya</taxon>
        <taxon>Ascomycota</taxon>
        <taxon>Pezizomycotina</taxon>
        <taxon>Eurotiomycetes</taxon>
        <taxon>Eurotiomycetidae</taxon>
        <taxon>Eurotiales</taxon>
        <taxon>Aspergillaceae</taxon>
        <taxon>Aspergillus</taxon>
        <taxon>Aspergillus subgen. Circumdati</taxon>
    </lineage>
</organism>
<protein>
    <submittedName>
        <fullName evidence="2">Similar to An14g06840</fullName>
    </submittedName>
</protein>
<evidence type="ECO:0000256" key="1">
    <source>
        <dbReference type="SAM" id="MobiDB-lite"/>
    </source>
</evidence>
<gene>
    <name evidence="2" type="ORF">RIB2604_00900560</name>
</gene>
<accession>A0A146F4K1</accession>
<feature type="compositionally biased region" description="Polar residues" evidence="1">
    <location>
        <begin position="1"/>
        <end position="10"/>
    </location>
</feature>
<feature type="region of interest" description="Disordered" evidence="1">
    <location>
        <begin position="115"/>
        <end position="136"/>
    </location>
</feature>
<proteinExistence type="predicted"/>
<comment type="caution">
    <text evidence="2">The sequence shown here is derived from an EMBL/GenBank/DDBJ whole genome shotgun (WGS) entry which is preliminary data.</text>
</comment>
<feature type="region of interest" description="Disordered" evidence="1">
    <location>
        <begin position="1"/>
        <end position="35"/>
    </location>
</feature>
<name>A0A146F4K1_ASPKA</name>
<dbReference type="Proteomes" id="UP000075230">
    <property type="component" value="Unassembled WGS sequence"/>
</dbReference>
<dbReference type="AlphaFoldDB" id="A0A146F4K1"/>
<dbReference type="EMBL" id="BCWF01000009">
    <property type="protein sequence ID" value="GAT21035.1"/>
    <property type="molecule type" value="Genomic_DNA"/>
</dbReference>
<reference evidence="2 3" key="1">
    <citation type="journal article" date="2016" name="DNA Res.">
        <title>Genome sequence of Aspergillus luchuensis NBRC 4314.</title>
        <authorList>
            <person name="Yamada O."/>
            <person name="Machida M."/>
            <person name="Hosoyama A."/>
            <person name="Goto M."/>
            <person name="Takahashi T."/>
            <person name="Futagami T."/>
            <person name="Yamagata Y."/>
            <person name="Takeuchi M."/>
            <person name="Kobayashi T."/>
            <person name="Koike H."/>
            <person name="Abe K."/>
            <person name="Asai K."/>
            <person name="Arita M."/>
            <person name="Fujita N."/>
            <person name="Fukuda K."/>
            <person name="Higa K."/>
            <person name="Horikawa H."/>
            <person name="Ishikawa T."/>
            <person name="Jinno K."/>
            <person name="Kato Y."/>
            <person name="Kirimura K."/>
            <person name="Mizutani O."/>
            <person name="Nakasone K."/>
            <person name="Sano M."/>
            <person name="Shiraishi Y."/>
            <person name="Tsukahara M."/>
            <person name="Gomi K."/>
        </authorList>
    </citation>
    <scope>NUCLEOTIDE SEQUENCE [LARGE SCALE GENOMIC DNA]</scope>
    <source>
        <strain evidence="2 3">RIB 2604</strain>
    </source>
</reference>
<evidence type="ECO:0000313" key="3">
    <source>
        <dbReference type="Proteomes" id="UP000075230"/>
    </source>
</evidence>
<feature type="compositionally biased region" description="Basic and acidic residues" evidence="1">
    <location>
        <begin position="83"/>
        <end position="94"/>
    </location>
</feature>
<evidence type="ECO:0000313" key="2">
    <source>
        <dbReference type="EMBL" id="GAT21035.1"/>
    </source>
</evidence>